<dbReference type="AlphaFoldDB" id="A0A183HAG2"/>
<gene>
    <name evidence="1" type="ORF">OFLC_LOCUS4472</name>
</gene>
<protein>
    <submittedName>
        <fullName evidence="1 3">Uncharacterized protein</fullName>
    </submittedName>
</protein>
<dbReference type="WBParaSite" id="OFLC_0000447301-mRNA-1">
    <property type="protein sequence ID" value="OFLC_0000447301-mRNA-1"/>
    <property type="gene ID" value="OFLC_0000447301"/>
</dbReference>
<keyword evidence="2" id="KW-1185">Reference proteome</keyword>
<reference evidence="3" key="1">
    <citation type="submission" date="2016-06" db="UniProtKB">
        <authorList>
            <consortium name="WormBaseParasite"/>
        </authorList>
    </citation>
    <scope>IDENTIFICATION</scope>
</reference>
<organism evidence="3">
    <name type="scientific">Onchocerca flexuosa</name>
    <dbReference type="NCBI Taxonomy" id="387005"/>
    <lineage>
        <taxon>Eukaryota</taxon>
        <taxon>Metazoa</taxon>
        <taxon>Ecdysozoa</taxon>
        <taxon>Nematoda</taxon>
        <taxon>Chromadorea</taxon>
        <taxon>Rhabditida</taxon>
        <taxon>Spirurina</taxon>
        <taxon>Spiruromorpha</taxon>
        <taxon>Filarioidea</taxon>
        <taxon>Onchocercidae</taxon>
        <taxon>Onchocerca</taxon>
    </lineage>
</organism>
<evidence type="ECO:0000313" key="3">
    <source>
        <dbReference type="WBParaSite" id="OFLC_0000447301-mRNA-1"/>
    </source>
</evidence>
<dbReference type="EMBL" id="UZAJ01003408">
    <property type="protein sequence ID" value="VDO40100.1"/>
    <property type="molecule type" value="Genomic_DNA"/>
</dbReference>
<accession>A0A183HAG2</accession>
<dbReference type="Proteomes" id="UP000267606">
    <property type="component" value="Unassembled WGS sequence"/>
</dbReference>
<reference evidence="1 2" key="2">
    <citation type="submission" date="2018-11" db="EMBL/GenBank/DDBJ databases">
        <authorList>
            <consortium name="Pathogen Informatics"/>
        </authorList>
    </citation>
    <scope>NUCLEOTIDE SEQUENCE [LARGE SCALE GENOMIC DNA]</scope>
</reference>
<evidence type="ECO:0000313" key="2">
    <source>
        <dbReference type="Proteomes" id="UP000267606"/>
    </source>
</evidence>
<sequence length="362" mass="40405">MFSNDDMIMRKIEQQAEHENFPSANNCLIPALDLVSPIGKIRQREPGPITSTPRVNATDLRGHIYRSNGLDKLSHIHEAFKIFQDIALSSNEKEPSAKLSSANDISNSSERNLHSIDRVDRSRSILSAVVAASPLELEKKEKKHGQLMVKNFHEKRKIAWGYIGQAADALEISTLKSPLADDKVPDSPMQVSTTEHINISKINSANDKSNIFKEKKKVSGLLLLFIMMLDINNCNINDMFTTSGNSKIREMQETLLENMAISTQFTISLKDEIINDDSCSSFLVEKENTPMSNEIESINVSSSLSESSICISSVNSPSEVSNNIEECVLVSLNFLTLFQLLPKNSKRLHIQLSVCVPWALQF</sequence>
<proteinExistence type="predicted"/>
<evidence type="ECO:0000313" key="1">
    <source>
        <dbReference type="EMBL" id="VDO40100.1"/>
    </source>
</evidence>
<name>A0A183HAG2_9BILA</name>
<dbReference type="STRING" id="387005.A0A183HAG2"/>